<comment type="caution">
    <text evidence="2">The sequence shown here is derived from an EMBL/GenBank/DDBJ whole genome shotgun (WGS) entry which is preliminary data.</text>
</comment>
<evidence type="ECO:0000259" key="1">
    <source>
        <dbReference type="PROSITE" id="PS50011"/>
    </source>
</evidence>
<evidence type="ECO:0000313" key="2">
    <source>
        <dbReference type="EMBL" id="GAA1103348.1"/>
    </source>
</evidence>
<evidence type="ECO:0000313" key="3">
    <source>
        <dbReference type="Proteomes" id="UP001501581"/>
    </source>
</evidence>
<dbReference type="PANTHER" id="PTHR44167:SF24">
    <property type="entry name" value="SERINE_THREONINE-PROTEIN KINASE CHK2"/>
    <property type="match status" value="1"/>
</dbReference>
<keyword evidence="3" id="KW-1185">Reference proteome</keyword>
<feature type="domain" description="Protein kinase" evidence="1">
    <location>
        <begin position="16"/>
        <end position="303"/>
    </location>
</feature>
<dbReference type="RefSeq" id="WP_343994428.1">
    <property type="nucleotide sequence ID" value="NZ_BAAALG010000009.1"/>
</dbReference>
<dbReference type="InterPro" id="IPR000719">
    <property type="entry name" value="Prot_kinase_dom"/>
</dbReference>
<dbReference type="InterPro" id="IPR011009">
    <property type="entry name" value="Kinase-like_dom_sf"/>
</dbReference>
<dbReference type="SUPFAM" id="SSF56112">
    <property type="entry name" value="Protein kinase-like (PK-like)"/>
    <property type="match status" value="1"/>
</dbReference>
<sequence>MLSNGTLVDLGVLGPARVTDLIGQGGQGFVYRVQQASGRMLALKWYRPESASAEQRQGIRTLVDFGAPDHRYLWPLSMAEVAGVPGFGYVMELREPKYLELSRLLANRDAEGRELQVTFAATIAMCRQLAASFLRLHARGLCYRDISFGNVFFEPATGSILICDNDNVGVDNGQSRVLGTPFFMAPEVVADATFATLPNTDTDRHSLAVLLFYILFTGHPLEGRLTEGGLRDPAWLSEHFGAGALFCLHPERTENRPPAIVQQYWELYPTFLRELFGQAFVDGLHEPGARVTEGQWLKAMDRLADAMVRCACGSTGFFDDADPQRGCRTCGRSLAPALLLQVGRRRIAVSAMAQVRGDHLGIDSDRPTPIAAVRAHPQDPARWGLSNLTDQPWTARYAGNQQVTVAPGATVELTVGQRIDLAGGSVYVVRP</sequence>
<dbReference type="EMBL" id="BAAALG010000009">
    <property type="protein sequence ID" value="GAA1103348.1"/>
    <property type="molecule type" value="Genomic_DNA"/>
</dbReference>
<dbReference type="Proteomes" id="UP001501581">
    <property type="component" value="Unassembled WGS sequence"/>
</dbReference>
<dbReference type="PROSITE" id="PS50011">
    <property type="entry name" value="PROTEIN_KINASE_DOM"/>
    <property type="match status" value="1"/>
</dbReference>
<gene>
    <name evidence="2" type="ORF">GCM10009668_22670</name>
</gene>
<dbReference type="Pfam" id="PF00069">
    <property type="entry name" value="Pkinase"/>
    <property type="match status" value="1"/>
</dbReference>
<proteinExistence type="predicted"/>
<organism evidence="2 3">
    <name type="scientific">Nocardioides dubius</name>
    <dbReference type="NCBI Taxonomy" id="317019"/>
    <lineage>
        <taxon>Bacteria</taxon>
        <taxon>Bacillati</taxon>
        <taxon>Actinomycetota</taxon>
        <taxon>Actinomycetes</taxon>
        <taxon>Propionibacteriales</taxon>
        <taxon>Nocardioidaceae</taxon>
        <taxon>Nocardioides</taxon>
    </lineage>
</organism>
<dbReference type="PANTHER" id="PTHR44167">
    <property type="entry name" value="OVARIAN-SPECIFIC SERINE/THREONINE-PROTEIN KINASE LOK-RELATED"/>
    <property type="match status" value="1"/>
</dbReference>
<protein>
    <recommendedName>
        <fullName evidence="1">Protein kinase domain-containing protein</fullName>
    </recommendedName>
</protein>
<dbReference type="Gene3D" id="1.10.510.10">
    <property type="entry name" value="Transferase(Phosphotransferase) domain 1"/>
    <property type="match status" value="1"/>
</dbReference>
<accession>A0ABP4EGE0</accession>
<reference evidence="3" key="1">
    <citation type="journal article" date="2019" name="Int. J. Syst. Evol. Microbiol.">
        <title>The Global Catalogue of Microorganisms (GCM) 10K type strain sequencing project: providing services to taxonomists for standard genome sequencing and annotation.</title>
        <authorList>
            <consortium name="The Broad Institute Genomics Platform"/>
            <consortium name="The Broad Institute Genome Sequencing Center for Infectious Disease"/>
            <person name="Wu L."/>
            <person name="Ma J."/>
        </authorList>
    </citation>
    <scope>NUCLEOTIDE SEQUENCE [LARGE SCALE GENOMIC DNA]</scope>
    <source>
        <strain evidence="3">JCM 13008</strain>
    </source>
</reference>
<dbReference type="SMART" id="SM00220">
    <property type="entry name" value="S_TKc"/>
    <property type="match status" value="1"/>
</dbReference>
<name>A0ABP4EGE0_9ACTN</name>